<evidence type="ECO:0000313" key="3">
    <source>
        <dbReference type="Proteomes" id="UP000318186"/>
    </source>
</evidence>
<reference evidence="2 3" key="1">
    <citation type="submission" date="2019-06" db="EMBL/GenBank/DDBJ databases">
        <title>Sequencing the genomes of 1000 actinobacteria strains.</title>
        <authorList>
            <person name="Klenk H.-P."/>
        </authorList>
    </citation>
    <scope>NUCLEOTIDE SEQUENCE [LARGE SCALE GENOMIC DNA]</scope>
    <source>
        <strain evidence="2 3">DSM 42059</strain>
    </source>
</reference>
<dbReference type="Proteomes" id="UP000318186">
    <property type="component" value="Unassembled WGS sequence"/>
</dbReference>
<sequence length="56" mass="5864">MSTMRYSGEGGPHSPDFGIGLLQARSPTAPTAAALVRTTFPGVFTTAHASKTDRSR</sequence>
<accession>A0A561V6G7</accession>
<comment type="caution">
    <text evidence="2">The sequence shown here is derived from an EMBL/GenBank/DDBJ whole genome shotgun (WGS) entry which is preliminary data.</text>
</comment>
<evidence type="ECO:0000256" key="1">
    <source>
        <dbReference type="SAM" id="MobiDB-lite"/>
    </source>
</evidence>
<dbReference type="EMBL" id="VIWW01000001">
    <property type="protein sequence ID" value="TWG07217.1"/>
    <property type="molecule type" value="Genomic_DNA"/>
</dbReference>
<feature type="region of interest" description="Disordered" evidence="1">
    <location>
        <begin position="1"/>
        <end position="21"/>
    </location>
</feature>
<organism evidence="2 3">
    <name type="scientific">Streptomyces brevispora</name>
    <dbReference type="NCBI Taxonomy" id="887462"/>
    <lineage>
        <taxon>Bacteria</taxon>
        <taxon>Bacillati</taxon>
        <taxon>Actinomycetota</taxon>
        <taxon>Actinomycetes</taxon>
        <taxon>Kitasatosporales</taxon>
        <taxon>Streptomycetaceae</taxon>
        <taxon>Streptomyces</taxon>
    </lineage>
</organism>
<protein>
    <submittedName>
        <fullName evidence="2">Uncharacterized protein</fullName>
    </submittedName>
</protein>
<gene>
    <name evidence="2" type="ORF">FHX80_115722</name>
</gene>
<evidence type="ECO:0000313" key="2">
    <source>
        <dbReference type="EMBL" id="TWG07217.1"/>
    </source>
</evidence>
<name>A0A561V6G7_9ACTN</name>
<dbReference type="RefSeq" id="WP_167523681.1">
    <property type="nucleotide sequence ID" value="NZ_JBHJUX010000027.1"/>
</dbReference>
<dbReference type="AlphaFoldDB" id="A0A561V6G7"/>
<proteinExistence type="predicted"/>